<dbReference type="GO" id="GO:0045259">
    <property type="term" value="C:proton-transporting ATP synthase complex"/>
    <property type="evidence" value="ECO:0007669"/>
    <property type="project" value="UniProtKB-KW"/>
</dbReference>
<dbReference type="PANTHER" id="PTHR11693">
    <property type="entry name" value="ATP SYNTHASE GAMMA CHAIN"/>
    <property type="match status" value="1"/>
</dbReference>
<dbReference type="GO" id="GO:0042777">
    <property type="term" value="P:proton motive force-driven plasma membrane ATP synthesis"/>
    <property type="evidence" value="ECO:0007669"/>
    <property type="project" value="UniProtKB-UniRule"/>
</dbReference>
<reference evidence="11 12" key="1">
    <citation type="submission" date="2020-02" db="EMBL/GenBank/DDBJ databases">
        <authorList>
            <person name="Kim Y.B."/>
            <person name="Roh S.W."/>
        </authorList>
    </citation>
    <scope>NUCLEOTIDE SEQUENCE [LARGE SCALE GENOMIC DNA]</scope>
    <source>
        <strain evidence="11 12">DSM 103574</strain>
    </source>
</reference>
<dbReference type="NCBIfam" id="TIGR01146">
    <property type="entry name" value="ATPsyn_F1gamma"/>
    <property type="match status" value="1"/>
</dbReference>
<dbReference type="PANTHER" id="PTHR11693:SF22">
    <property type="entry name" value="ATP SYNTHASE SUBUNIT GAMMA, MITOCHONDRIAL"/>
    <property type="match status" value="1"/>
</dbReference>
<dbReference type="Proteomes" id="UP000466848">
    <property type="component" value="Chromosome"/>
</dbReference>
<evidence type="ECO:0000256" key="2">
    <source>
        <dbReference type="ARBA" id="ARBA00004170"/>
    </source>
</evidence>
<accession>A0A858BXB5</accession>
<evidence type="ECO:0000256" key="3">
    <source>
        <dbReference type="ARBA" id="ARBA00007681"/>
    </source>
</evidence>
<evidence type="ECO:0000313" key="11">
    <source>
        <dbReference type="EMBL" id="QIB70593.1"/>
    </source>
</evidence>
<name>A0A858BXB5_9FIRM</name>
<proteinExistence type="inferred from homology"/>
<keyword evidence="10" id="KW-1003">Cell membrane</keyword>
<dbReference type="KEGG" id="abut:Ami103574_15390"/>
<evidence type="ECO:0000256" key="7">
    <source>
        <dbReference type="ARBA" id="ARBA00023136"/>
    </source>
</evidence>
<dbReference type="SUPFAM" id="SSF52943">
    <property type="entry name" value="ATP synthase (F1-ATPase), gamma subunit"/>
    <property type="match status" value="1"/>
</dbReference>
<dbReference type="InterPro" id="IPR000131">
    <property type="entry name" value="ATP_synth_F1_gsu"/>
</dbReference>
<dbReference type="PRINTS" id="PR00126">
    <property type="entry name" value="ATPASEGAMMA"/>
</dbReference>
<evidence type="ECO:0000256" key="1">
    <source>
        <dbReference type="ARBA" id="ARBA00003456"/>
    </source>
</evidence>
<evidence type="ECO:0000313" key="12">
    <source>
        <dbReference type="Proteomes" id="UP000466848"/>
    </source>
</evidence>
<comment type="function">
    <text evidence="1 10">Produces ATP from ADP in the presence of a proton gradient across the membrane. The gamma chain is believed to be important in regulating ATPase activity and the flow of protons through the CF(0) complex.</text>
</comment>
<evidence type="ECO:0000256" key="8">
    <source>
        <dbReference type="ARBA" id="ARBA00023196"/>
    </source>
</evidence>
<evidence type="ECO:0000256" key="4">
    <source>
        <dbReference type="ARBA" id="ARBA00022448"/>
    </source>
</evidence>
<evidence type="ECO:0000256" key="9">
    <source>
        <dbReference type="ARBA" id="ARBA00023310"/>
    </source>
</evidence>
<comment type="subunit">
    <text evidence="10">F-type ATPases have 2 components, CF(1) - the catalytic core - and CF(0) - the membrane proton channel. CF(1) has five subunits: alpha(3), beta(3), gamma(1), delta(1), epsilon(1). CF(0) has three main subunits: a, b and c.</text>
</comment>
<dbReference type="Gene3D" id="1.10.287.80">
    <property type="entry name" value="ATP synthase, gamma subunit, helix hairpin domain"/>
    <property type="match status" value="1"/>
</dbReference>
<dbReference type="Pfam" id="PF00231">
    <property type="entry name" value="ATP-synt"/>
    <property type="match status" value="1"/>
</dbReference>
<dbReference type="RefSeq" id="WP_163067828.1">
    <property type="nucleotide sequence ID" value="NZ_CP048649.1"/>
</dbReference>
<evidence type="ECO:0000256" key="10">
    <source>
        <dbReference type="HAMAP-Rule" id="MF_00815"/>
    </source>
</evidence>
<dbReference type="GO" id="GO:0005886">
    <property type="term" value="C:plasma membrane"/>
    <property type="evidence" value="ECO:0007669"/>
    <property type="project" value="UniProtKB-SubCell"/>
</dbReference>
<dbReference type="CDD" id="cd12151">
    <property type="entry name" value="F1-ATPase_gamma"/>
    <property type="match status" value="1"/>
</dbReference>
<comment type="similarity">
    <text evidence="3 10">Belongs to the ATPase gamma chain family.</text>
</comment>
<keyword evidence="5 10" id="KW-0375">Hydrogen ion transport</keyword>
<keyword evidence="4 10" id="KW-0813">Transport</keyword>
<dbReference type="EMBL" id="CP048649">
    <property type="protein sequence ID" value="QIB70593.1"/>
    <property type="molecule type" value="Genomic_DNA"/>
</dbReference>
<keyword evidence="12" id="KW-1185">Reference proteome</keyword>
<gene>
    <name evidence="10 11" type="primary">atpG</name>
    <name evidence="11" type="ORF">Ami103574_15390</name>
</gene>
<keyword evidence="7 10" id="KW-0472">Membrane</keyword>
<dbReference type="AlphaFoldDB" id="A0A858BXB5"/>
<evidence type="ECO:0000256" key="6">
    <source>
        <dbReference type="ARBA" id="ARBA00023065"/>
    </source>
</evidence>
<sequence length="288" mass="32820">MASNNMQDIKRRIKSVTSTEHITSAMKLVSAAKLRRAKATFEKTTEYFHYITESIADIFNNVTDVPERYLGGSREIKKTCYIIVTSNRGLCGGFNTNIIKQAESEIKADPEKPVIVAVGTRGKEYFEKRDYEIYKEYVGPPEDISFLQTKQISRPIIDMYNSGEVDEVVIIYTSFKNSMEQVVKCETLLPITMQKDPEVMKHDREVEYEPSVEAVFDYLIPKYVEIKVYGAIVESATCEHAARRMAMENATDNARDMLENLSLFYNRARQAAITDEIIEIVAGSEAQK</sequence>
<protein>
    <recommendedName>
        <fullName evidence="10">ATP synthase gamma chain</fullName>
    </recommendedName>
    <alternativeName>
        <fullName evidence="10">ATP synthase F1 sector gamma subunit</fullName>
    </alternativeName>
    <alternativeName>
        <fullName evidence="10">F-ATPase gamma subunit</fullName>
    </alternativeName>
</protein>
<dbReference type="GO" id="GO:0046933">
    <property type="term" value="F:proton-transporting ATP synthase activity, rotational mechanism"/>
    <property type="evidence" value="ECO:0007669"/>
    <property type="project" value="UniProtKB-UniRule"/>
</dbReference>
<dbReference type="InterPro" id="IPR035968">
    <property type="entry name" value="ATP_synth_F1_ATPase_gsu"/>
</dbReference>
<dbReference type="HAMAP" id="MF_00815">
    <property type="entry name" value="ATP_synth_gamma_bact"/>
    <property type="match status" value="1"/>
</dbReference>
<dbReference type="GO" id="GO:0005524">
    <property type="term" value="F:ATP binding"/>
    <property type="evidence" value="ECO:0007669"/>
    <property type="project" value="UniProtKB-UniRule"/>
</dbReference>
<keyword evidence="8 10" id="KW-0139">CF(1)</keyword>
<keyword evidence="6 10" id="KW-0406">Ion transport</keyword>
<evidence type="ECO:0000256" key="5">
    <source>
        <dbReference type="ARBA" id="ARBA00022781"/>
    </source>
</evidence>
<organism evidence="11 12">
    <name type="scientific">Aminipila butyrica</name>
    <dbReference type="NCBI Taxonomy" id="433296"/>
    <lineage>
        <taxon>Bacteria</taxon>
        <taxon>Bacillati</taxon>
        <taxon>Bacillota</taxon>
        <taxon>Clostridia</taxon>
        <taxon>Peptostreptococcales</taxon>
        <taxon>Anaerovoracaceae</taxon>
        <taxon>Aminipila</taxon>
    </lineage>
</organism>
<keyword evidence="9 10" id="KW-0066">ATP synthesis</keyword>
<comment type="subcellular location">
    <subcellularLocation>
        <location evidence="10">Cell membrane</location>
        <topology evidence="10">Peripheral membrane protein</topology>
    </subcellularLocation>
    <subcellularLocation>
        <location evidence="2">Membrane</location>
        <topology evidence="2">Peripheral membrane protein</topology>
    </subcellularLocation>
</comment>
<dbReference type="Gene3D" id="3.40.1380.10">
    <property type="match status" value="1"/>
</dbReference>